<dbReference type="PANTHER" id="PTHR47481:SF22">
    <property type="entry name" value="RETROTRANSPOSON GAG DOMAIN-CONTAINING PROTEIN"/>
    <property type="match status" value="1"/>
</dbReference>
<feature type="compositionally biased region" description="Polar residues" evidence="1">
    <location>
        <begin position="546"/>
        <end position="562"/>
    </location>
</feature>
<dbReference type="Pfam" id="PF22936">
    <property type="entry name" value="Pol_BBD"/>
    <property type="match status" value="1"/>
</dbReference>
<dbReference type="Pfam" id="PF13976">
    <property type="entry name" value="gag_pre-integrs"/>
    <property type="match status" value="1"/>
</dbReference>
<organism evidence="4 5">
    <name type="scientific">Populus tomentosa</name>
    <name type="common">Chinese white poplar</name>
    <dbReference type="NCBI Taxonomy" id="118781"/>
    <lineage>
        <taxon>Eukaryota</taxon>
        <taxon>Viridiplantae</taxon>
        <taxon>Streptophyta</taxon>
        <taxon>Embryophyta</taxon>
        <taxon>Tracheophyta</taxon>
        <taxon>Spermatophyta</taxon>
        <taxon>Magnoliopsida</taxon>
        <taxon>eudicotyledons</taxon>
        <taxon>Gunneridae</taxon>
        <taxon>Pentapetalae</taxon>
        <taxon>rosids</taxon>
        <taxon>fabids</taxon>
        <taxon>Malpighiales</taxon>
        <taxon>Salicaceae</taxon>
        <taxon>Saliceae</taxon>
        <taxon>Populus</taxon>
    </lineage>
</organism>
<evidence type="ECO:0000259" key="2">
    <source>
        <dbReference type="Pfam" id="PF13976"/>
    </source>
</evidence>
<evidence type="ECO:0008006" key="6">
    <source>
        <dbReference type="Google" id="ProtNLM"/>
    </source>
</evidence>
<keyword evidence="5" id="KW-1185">Reference proteome</keyword>
<dbReference type="PANTHER" id="PTHR47481">
    <property type="match status" value="1"/>
</dbReference>
<dbReference type="PROSITE" id="PS00283">
    <property type="entry name" value="SOYBEAN_KUNITZ"/>
    <property type="match status" value="1"/>
</dbReference>
<gene>
    <name evidence="4" type="ORF">POTOM_057904</name>
</gene>
<dbReference type="InterPro" id="IPR054722">
    <property type="entry name" value="PolX-like_BBD"/>
</dbReference>
<name>A0A8X7XQ42_POPTO</name>
<evidence type="ECO:0000313" key="4">
    <source>
        <dbReference type="EMBL" id="KAG6738293.1"/>
    </source>
</evidence>
<feature type="region of interest" description="Disordered" evidence="1">
    <location>
        <begin position="239"/>
        <end position="284"/>
    </location>
</feature>
<comment type="caution">
    <text evidence="4">The sequence shown here is derived from an EMBL/GenBank/DDBJ whole genome shotgun (WGS) entry which is preliminary data.</text>
</comment>
<dbReference type="AlphaFoldDB" id="A0A8X7XQ42"/>
<dbReference type="Pfam" id="PF14223">
    <property type="entry name" value="Retrotran_gag_2"/>
    <property type="match status" value="1"/>
</dbReference>
<evidence type="ECO:0000313" key="5">
    <source>
        <dbReference type="Proteomes" id="UP000886885"/>
    </source>
</evidence>
<feature type="compositionally biased region" description="Low complexity" evidence="1">
    <location>
        <begin position="257"/>
        <end position="269"/>
    </location>
</feature>
<feature type="region of interest" description="Disordered" evidence="1">
    <location>
        <begin position="1"/>
        <end position="27"/>
    </location>
</feature>
<feature type="domain" description="Retrovirus-related Pol polyprotein from transposon TNT 1-94-like beta-barrel" evidence="3">
    <location>
        <begin position="348"/>
        <end position="424"/>
    </location>
</feature>
<dbReference type="InterPro" id="IPR002160">
    <property type="entry name" value="Prot_inh_Kunz-lg"/>
</dbReference>
<dbReference type="CDD" id="cd23367">
    <property type="entry name" value="beta-trefoil_STI_KPI104-like"/>
    <property type="match status" value="1"/>
</dbReference>
<dbReference type="GO" id="GO:0004866">
    <property type="term" value="F:endopeptidase inhibitor activity"/>
    <property type="evidence" value="ECO:0007669"/>
    <property type="project" value="InterPro"/>
</dbReference>
<dbReference type="SMART" id="SM00452">
    <property type="entry name" value="STI"/>
    <property type="match status" value="1"/>
</dbReference>
<dbReference type="Pfam" id="PF00197">
    <property type="entry name" value="Kunitz_legume"/>
    <property type="match status" value="1"/>
</dbReference>
<feature type="domain" description="GAG-pre-integrase" evidence="2">
    <location>
        <begin position="489"/>
        <end position="539"/>
    </location>
</feature>
<proteinExistence type="predicted"/>
<protein>
    <recommendedName>
        <fullName evidence="6">GAG-pre-integrase domain-containing protein</fullName>
    </recommendedName>
</protein>
<dbReference type="InterPro" id="IPR025724">
    <property type="entry name" value="GAG-pre-integrase_dom"/>
</dbReference>
<evidence type="ECO:0000256" key="1">
    <source>
        <dbReference type="SAM" id="MobiDB-lite"/>
    </source>
</evidence>
<reference evidence="4" key="1">
    <citation type="journal article" date="2020" name="bioRxiv">
        <title>Hybrid origin of Populus tomentosa Carr. identified through genome sequencing and phylogenomic analysis.</title>
        <authorList>
            <person name="An X."/>
            <person name="Gao K."/>
            <person name="Chen Z."/>
            <person name="Li J."/>
            <person name="Yang X."/>
            <person name="Yang X."/>
            <person name="Zhou J."/>
            <person name="Guo T."/>
            <person name="Zhao T."/>
            <person name="Huang S."/>
            <person name="Miao D."/>
            <person name="Khan W.U."/>
            <person name="Rao P."/>
            <person name="Ye M."/>
            <person name="Lei B."/>
            <person name="Liao W."/>
            <person name="Wang J."/>
            <person name="Ji L."/>
            <person name="Li Y."/>
            <person name="Guo B."/>
            <person name="Mustafa N.S."/>
            <person name="Li S."/>
            <person name="Yun Q."/>
            <person name="Keller S.R."/>
            <person name="Mao J."/>
            <person name="Zhang R."/>
            <person name="Strauss S.H."/>
        </authorList>
    </citation>
    <scope>NUCLEOTIDE SEQUENCE</scope>
    <source>
        <strain evidence="4">GM15</strain>
        <tissue evidence="4">Leaf</tissue>
    </source>
</reference>
<feature type="region of interest" description="Disordered" evidence="1">
    <location>
        <begin position="538"/>
        <end position="562"/>
    </location>
</feature>
<dbReference type="EMBL" id="JAAWWB010000037">
    <property type="protein sequence ID" value="KAG6738293.1"/>
    <property type="molecule type" value="Genomic_DNA"/>
</dbReference>
<evidence type="ECO:0000259" key="3">
    <source>
        <dbReference type="Pfam" id="PF22936"/>
    </source>
</evidence>
<accession>A0A8X7XQ42</accession>
<sequence length="792" mass="86804">MTSANHQSSSTSAIPVGSGQSTTLAPNSTHQMLNHTLPVKLDRSNYVLWRSQIDNVIFANGFEDFIDGTAICPEKELSPGLLNPSFVAWRRQDRTILSWIYSSLTPTIMAQIIGYNTSHAAWTALEKTFSSSSKARIMQLRLELQSTKKGSSSMIDYIMKVKGAADNLAAIGEPVQEQDQVMNLLAGLGSDYNAVVTAINIRDDKISIETVHSMLLAFEHRLEQQSSLDHASSMTACYASSSNNRGGGRKFSGNRGYSQNSNTSNYTNRGRSRGGRYGYTGKQNSTNLDKPQCQLCGKFGHTVHVCYHRFDISYQNSQNSNTASLNTGSQNNIPAMVASSHNPTDDDWYLDSGASHHLAQNEGTLTNSASYTGKDRVTVGNGKYLTISNTGSHRLVSHSHSFQLRKVFHVPFISANLISVAKFCSDNNALIEFRANTFTVKDLHSKKVLAQGRLENGLYRFPVLHRNKKMAYVGTRNLSTIHPHRLNPVPNKLELWHHRLGHAATDIVTQVMQSCNVSCERNKTTICSSICPSCQMAKSHSPLPPNTSHSPPQPTLPCQNNNTQFMSSSVSTPISHSGSASIPEDQDTASAAMLRLIGSLSFIWLLMAISTVAQPWPPVLDADGQPLRSGVEYYVLPGVTDVGGGLTLVDRNGSCPLYVGQEPLAPMVSRGIPVVFTPRVGDTIIRESRDFTVAFSGASTCVQSTAWMVGEENPETRRRYVVTGMEPRPSSTLWYFNIENNGQGVYALRWCPNCLTTNCPRPRCGSAGVIDENGKRLLVLDGPASPFIFRRA</sequence>
<dbReference type="Proteomes" id="UP000886885">
    <property type="component" value="Chromosome 19A"/>
</dbReference>
<dbReference type="OrthoDB" id="1918435at2759"/>